<proteinExistence type="predicted"/>
<comment type="caution">
    <text evidence="2">The sequence shown here is derived from an EMBL/GenBank/DDBJ whole genome shotgun (WGS) entry which is preliminary data.</text>
</comment>
<reference evidence="2 3" key="1">
    <citation type="submission" date="2019-05" db="EMBL/GenBank/DDBJ databases">
        <title>Mikania micrantha, genome provides insights into the molecular mechanism of rapid growth.</title>
        <authorList>
            <person name="Liu B."/>
        </authorList>
    </citation>
    <scope>NUCLEOTIDE SEQUENCE [LARGE SCALE GENOMIC DNA]</scope>
    <source>
        <strain evidence="2">NLD-2019</strain>
        <tissue evidence="2">Leaf</tissue>
    </source>
</reference>
<feature type="region of interest" description="Disordered" evidence="1">
    <location>
        <begin position="52"/>
        <end position="77"/>
    </location>
</feature>
<name>A0A5N6NWK2_9ASTR</name>
<evidence type="ECO:0000313" key="2">
    <source>
        <dbReference type="EMBL" id="KAD5507939.1"/>
    </source>
</evidence>
<organism evidence="2 3">
    <name type="scientific">Mikania micrantha</name>
    <name type="common">bitter vine</name>
    <dbReference type="NCBI Taxonomy" id="192012"/>
    <lineage>
        <taxon>Eukaryota</taxon>
        <taxon>Viridiplantae</taxon>
        <taxon>Streptophyta</taxon>
        <taxon>Embryophyta</taxon>
        <taxon>Tracheophyta</taxon>
        <taxon>Spermatophyta</taxon>
        <taxon>Magnoliopsida</taxon>
        <taxon>eudicotyledons</taxon>
        <taxon>Gunneridae</taxon>
        <taxon>Pentapetalae</taxon>
        <taxon>asterids</taxon>
        <taxon>campanulids</taxon>
        <taxon>Asterales</taxon>
        <taxon>Asteraceae</taxon>
        <taxon>Asteroideae</taxon>
        <taxon>Heliantheae alliance</taxon>
        <taxon>Eupatorieae</taxon>
        <taxon>Mikania</taxon>
    </lineage>
</organism>
<evidence type="ECO:0000313" key="3">
    <source>
        <dbReference type="Proteomes" id="UP000326396"/>
    </source>
</evidence>
<keyword evidence="3" id="KW-1185">Reference proteome</keyword>
<dbReference type="Proteomes" id="UP000326396">
    <property type="component" value="Linkage Group LG16"/>
</dbReference>
<evidence type="ECO:0000256" key="1">
    <source>
        <dbReference type="SAM" id="MobiDB-lite"/>
    </source>
</evidence>
<dbReference type="AlphaFoldDB" id="A0A5N6NWK2"/>
<dbReference type="EMBL" id="SZYD01000008">
    <property type="protein sequence ID" value="KAD5507939.1"/>
    <property type="molecule type" value="Genomic_DNA"/>
</dbReference>
<accession>A0A5N6NWK2</accession>
<protein>
    <submittedName>
        <fullName evidence="2">Uncharacterized protein</fullName>
    </submittedName>
</protein>
<gene>
    <name evidence="2" type="ORF">E3N88_15642</name>
</gene>
<sequence length="77" mass="8489">MFCDRTLGWGNSIMSSSVMGAHAETPSPIEVSSNTMEEVTVSDVKYIEENYGSNLKESPRSLVEDDADQVTTRNENT</sequence>